<name>M2QXT7_CERS8</name>
<dbReference type="InterPro" id="IPR009057">
    <property type="entry name" value="Homeodomain-like_sf"/>
</dbReference>
<organism evidence="9 10">
    <name type="scientific">Ceriporiopsis subvermispora (strain B)</name>
    <name type="common">White-rot fungus</name>
    <name type="synonym">Gelatoporia subvermispora</name>
    <dbReference type="NCBI Taxonomy" id="914234"/>
    <lineage>
        <taxon>Eukaryota</taxon>
        <taxon>Fungi</taxon>
        <taxon>Dikarya</taxon>
        <taxon>Basidiomycota</taxon>
        <taxon>Agaricomycotina</taxon>
        <taxon>Agaricomycetes</taxon>
        <taxon>Polyporales</taxon>
        <taxon>Gelatoporiaceae</taxon>
        <taxon>Gelatoporia</taxon>
    </lineage>
</organism>
<dbReference type="PROSITE" id="PS50181">
    <property type="entry name" value="FBOX"/>
    <property type="match status" value="1"/>
</dbReference>
<dbReference type="GO" id="GO:0000981">
    <property type="term" value="F:DNA-binding transcription factor activity, RNA polymerase II-specific"/>
    <property type="evidence" value="ECO:0007669"/>
    <property type="project" value="TreeGrafter"/>
</dbReference>
<dbReference type="CDD" id="cd00086">
    <property type="entry name" value="homeodomain"/>
    <property type="match status" value="1"/>
</dbReference>
<dbReference type="Pfam" id="PF00046">
    <property type="entry name" value="Homeodomain"/>
    <property type="match status" value="1"/>
</dbReference>
<keyword evidence="1 4" id="KW-0238">DNA-binding</keyword>
<evidence type="ECO:0000256" key="2">
    <source>
        <dbReference type="ARBA" id="ARBA00023155"/>
    </source>
</evidence>
<dbReference type="PROSITE" id="PS50071">
    <property type="entry name" value="HOMEOBOX_2"/>
    <property type="match status" value="1"/>
</dbReference>
<proteinExistence type="predicted"/>
<reference evidence="9 10" key="1">
    <citation type="journal article" date="2012" name="Proc. Natl. Acad. Sci. U.S.A.">
        <title>Comparative genomics of Ceriporiopsis subvermispora and Phanerochaete chrysosporium provide insight into selective ligninolysis.</title>
        <authorList>
            <person name="Fernandez-Fueyo E."/>
            <person name="Ruiz-Duenas F.J."/>
            <person name="Ferreira P."/>
            <person name="Floudas D."/>
            <person name="Hibbett D.S."/>
            <person name="Canessa P."/>
            <person name="Larrondo L.F."/>
            <person name="James T.Y."/>
            <person name="Seelenfreund D."/>
            <person name="Lobos S."/>
            <person name="Polanco R."/>
            <person name="Tello M."/>
            <person name="Honda Y."/>
            <person name="Watanabe T."/>
            <person name="Watanabe T."/>
            <person name="Ryu J.S."/>
            <person name="Kubicek C.P."/>
            <person name="Schmoll M."/>
            <person name="Gaskell J."/>
            <person name="Hammel K.E."/>
            <person name="St John F.J."/>
            <person name="Vanden Wymelenberg A."/>
            <person name="Sabat G."/>
            <person name="Splinter BonDurant S."/>
            <person name="Syed K."/>
            <person name="Yadav J.S."/>
            <person name="Doddapaneni H."/>
            <person name="Subramanian V."/>
            <person name="Lavin J.L."/>
            <person name="Oguiza J.A."/>
            <person name="Perez G."/>
            <person name="Pisabarro A.G."/>
            <person name="Ramirez L."/>
            <person name="Santoyo F."/>
            <person name="Master E."/>
            <person name="Coutinho P.M."/>
            <person name="Henrissat B."/>
            <person name="Lombard V."/>
            <person name="Magnuson J.K."/>
            <person name="Kuees U."/>
            <person name="Hori C."/>
            <person name="Igarashi K."/>
            <person name="Samejima M."/>
            <person name="Held B.W."/>
            <person name="Barry K.W."/>
            <person name="LaButti K.M."/>
            <person name="Lapidus A."/>
            <person name="Lindquist E.A."/>
            <person name="Lucas S.M."/>
            <person name="Riley R."/>
            <person name="Salamov A.A."/>
            <person name="Hoffmeister D."/>
            <person name="Schwenk D."/>
            <person name="Hadar Y."/>
            <person name="Yarden O."/>
            <person name="de Vries R.P."/>
            <person name="Wiebenga A."/>
            <person name="Stenlid J."/>
            <person name="Eastwood D."/>
            <person name="Grigoriev I.V."/>
            <person name="Berka R.M."/>
            <person name="Blanchette R.A."/>
            <person name="Kersten P."/>
            <person name="Martinez A.T."/>
            <person name="Vicuna R."/>
            <person name="Cullen D."/>
        </authorList>
    </citation>
    <scope>NUCLEOTIDE SEQUENCE [LARGE SCALE GENOMIC DNA]</scope>
    <source>
        <strain evidence="9 10">B</strain>
    </source>
</reference>
<evidence type="ECO:0000313" key="9">
    <source>
        <dbReference type="EMBL" id="EMD41923.1"/>
    </source>
</evidence>
<dbReference type="InterPro" id="IPR001810">
    <property type="entry name" value="F-box_dom"/>
</dbReference>
<dbReference type="GO" id="GO:0000978">
    <property type="term" value="F:RNA polymerase II cis-regulatory region sequence-specific DNA binding"/>
    <property type="evidence" value="ECO:0007669"/>
    <property type="project" value="TreeGrafter"/>
</dbReference>
<dbReference type="InterPro" id="IPR036047">
    <property type="entry name" value="F-box-like_dom_sf"/>
</dbReference>
<evidence type="ECO:0000259" key="7">
    <source>
        <dbReference type="PROSITE" id="PS50071"/>
    </source>
</evidence>
<dbReference type="Pfam" id="PF12937">
    <property type="entry name" value="F-box-like"/>
    <property type="match status" value="1"/>
</dbReference>
<evidence type="ECO:0008006" key="11">
    <source>
        <dbReference type="Google" id="ProtNLM"/>
    </source>
</evidence>
<comment type="subcellular location">
    <subcellularLocation>
        <location evidence="4 5">Nucleus</location>
    </subcellularLocation>
</comment>
<keyword evidence="2 4" id="KW-0371">Homeobox</keyword>
<dbReference type="GO" id="GO:0005634">
    <property type="term" value="C:nucleus"/>
    <property type="evidence" value="ECO:0007669"/>
    <property type="project" value="UniProtKB-SubCell"/>
</dbReference>
<evidence type="ECO:0000259" key="8">
    <source>
        <dbReference type="PROSITE" id="PS50181"/>
    </source>
</evidence>
<evidence type="ECO:0000256" key="6">
    <source>
        <dbReference type="SAM" id="MobiDB-lite"/>
    </source>
</evidence>
<evidence type="ECO:0000313" key="10">
    <source>
        <dbReference type="Proteomes" id="UP000016930"/>
    </source>
</evidence>
<dbReference type="HOGENOM" id="CLU_317121_0_0_1"/>
<evidence type="ECO:0000256" key="3">
    <source>
        <dbReference type="ARBA" id="ARBA00023242"/>
    </source>
</evidence>
<dbReference type="Proteomes" id="UP000016930">
    <property type="component" value="Unassembled WGS sequence"/>
</dbReference>
<dbReference type="STRING" id="914234.M2QXT7"/>
<keyword evidence="10" id="KW-1185">Reference proteome</keyword>
<feature type="compositionally biased region" description="Pro residues" evidence="6">
    <location>
        <begin position="1"/>
        <end position="20"/>
    </location>
</feature>
<dbReference type="AlphaFoldDB" id="M2QXT7"/>
<dbReference type="SUPFAM" id="SSF81383">
    <property type="entry name" value="F-box domain"/>
    <property type="match status" value="1"/>
</dbReference>
<dbReference type="PANTHER" id="PTHR24327">
    <property type="entry name" value="HOMEOBOX PROTEIN"/>
    <property type="match status" value="1"/>
</dbReference>
<feature type="domain" description="Homeobox" evidence="7">
    <location>
        <begin position="650"/>
        <end position="704"/>
    </location>
</feature>
<dbReference type="PANTHER" id="PTHR24327:SF41">
    <property type="entry name" value="BRAIN-SPECIFIC HOMEOBOX PROTEIN"/>
    <property type="match status" value="1"/>
</dbReference>
<accession>M2QXT7</accession>
<dbReference type="Gene3D" id="1.10.10.60">
    <property type="entry name" value="Homeodomain-like"/>
    <property type="match status" value="1"/>
</dbReference>
<sequence>MANVPPAAPPGDAQPPPPQLPLLLDPEVKDTTLRAWLQRTPNPTGTEDPAWIRARMRVSKQRLREIQQARDMIAPRQSHTIESQYLRQQFLYSCLVWAIFPVNSLPPEILSEIFRYVAWTIYGWKEGVRQRLRLTWVCRHWRHIAIEDKPLWNPILFNQPSAFPISFAMMGRVGSAPLDLRIEDVPARENTSPLPLDQNPVLNLMGHILRKERQLRSVAIIMHHWHTADAVLKKLQDAKEPHMLKRFEFHRTVRPGLTEAPPLNYTPRPLFGGKAINLEALCLDGMAINWDELPVHKLRALDLRRISPPLFPSISNWQDMLSGNLVRLSLTSMGPDVAAVLARGETVRFNLPCLREMCIQDITTIPAFYFMSQVHAPGLASLALVNVLGHTYPQLLQALTTNRFNELRLLTMFGASIEPTPNNLRILVKWLETMPNLRMLKLANVHGSLLHALLQDPRRFRTPLGPNTAQDETDTTSARQILCPALDTLYFHFQEPASVAALLHGRKELQVPLKRIWIAQPLVAGIPRDILDSMKTLVASILVATGSPPDEFQKAMIVSEEYADKVGRIGFKGLTSKFSCWLWFRTLITCGTRCLHVWTCFGVAYSGRDSAPVQLDETDLKQGQWRSKNIIWRIQQADATPTPDHIPFIRKRLDKQQLSILIAFFNQKSHPSKDERADLAIHLGLDLKTVSAWFQNRRRHDNRRLRTWSRGADVENQNPDPLMPRRSLKLSRSLPRKSISLDGIMSCRERRSVSRPPLTTQSRNRLPFDEGSLLDHVPSSPPAPPSSPNFELEVLSSETRATKSLEWACAKARIGRRMKRAFSMGALDDDPDVPVLSLDGVKHEDEDVVMDEINHRETNLGPGLGSPWKNVKKREPLEPQQELPEEDIEAAITLLGFTTRQKLSLHDTHAHQVHERIIN</sequence>
<dbReference type="SMART" id="SM00389">
    <property type="entry name" value="HOX"/>
    <property type="match status" value="1"/>
</dbReference>
<dbReference type="SUPFAM" id="SSF46689">
    <property type="entry name" value="Homeodomain-like"/>
    <property type="match status" value="1"/>
</dbReference>
<dbReference type="InterPro" id="IPR050460">
    <property type="entry name" value="Distal-less_Homeobox_TF"/>
</dbReference>
<evidence type="ECO:0000256" key="1">
    <source>
        <dbReference type="ARBA" id="ARBA00023125"/>
    </source>
</evidence>
<keyword evidence="3 4" id="KW-0539">Nucleus</keyword>
<evidence type="ECO:0000256" key="5">
    <source>
        <dbReference type="RuleBase" id="RU000682"/>
    </source>
</evidence>
<feature type="region of interest" description="Disordered" evidence="6">
    <location>
        <begin position="1"/>
        <end position="21"/>
    </location>
</feature>
<evidence type="ECO:0000256" key="4">
    <source>
        <dbReference type="PROSITE-ProRule" id="PRU00108"/>
    </source>
</evidence>
<feature type="region of interest" description="Disordered" evidence="6">
    <location>
        <begin position="750"/>
        <end position="790"/>
    </location>
</feature>
<dbReference type="InterPro" id="IPR001356">
    <property type="entry name" value="HD"/>
</dbReference>
<feature type="domain" description="F-box" evidence="8">
    <location>
        <begin position="99"/>
        <end position="155"/>
    </location>
</feature>
<gene>
    <name evidence="9" type="ORF">CERSUDRAFT_120818</name>
</gene>
<protein>
    <recommendedName>
        <fullName evidence="11">Homeobox domain-containing protein</fullName>
    </recommendedName>
</protein>
<feature type="region of interest" description="Disordered" evidence="6">
    <location>
        <begin position="710"/>
        <end position="729"/>
    </location>
</feature>
<dbReference type="Gene3D" id="1.20.1280.50">
    <property type="match status" value="1"/>
</dbReference>
<feature type="DNA-binding region" description="Homeobox" evidence="4">
    <location>
        <begin position="652"/>
        <end position="705"/>
    </location>
</feature>
<dbReference type="EMBL" id="KB445791">
    <property type="protein sequence ID" value="EMD41923.1"/>
    <property type="molecule type" value="Genomic_DNA"/>
</dbReference>
<dbReference type="OrthoDB" id="3226575at2759"/>